<dbReference type="PANTHER" id="PTHR38432">
    <property type="entry name" value="TELA-LIKE PROTEIN SAOUHSC_01408"/>
    <property type="match status" value="1"/>
</dbReference>
<dbReference type="AlphaFoldDB" id="A0A7X3MLC7"/>
<evidence type="ECO:0000256" key="1">
    <source>
        <dbReference type="ARBA" id="ARBA00005541"/>
    </source>
</evidence>
<organism evidence="2 3">
    <name type="scientific">Sporofaciens musculi</name>
    <dbReference type="NCBI Taxonomy" id="2681861"/>
    <lineage>
        <taxon>Bacteria</taxon>
        <taxon>Bacillati</taxon>
        <taxon>Bacillota</taxon>
        <taxon>Clostridia</taxon>
        <taxon>Lachnospirales</taxon>
        <taxon>Lachnospiraceae</taxon>
        <taxon>Sporofaciens</taxon>
    </lineage>
</organism>
<dbReference type="Proteomes" id="UP000460412">
    <property type="component" value="Unassembled WGS sequence"/>
</dbReference>
<dbReference type="Pfam" id="PF05816">
    <property type="entry name" value="TelA"/>
    <property type="match status" value="1"/>
</dbReference>
<comment type="caution">
    <text evidence="2">The sequence shown here is derived from an EMBL/GenBank/DDBJ whole genome shotgun (WGS) entry which is preliminary data.</text>
</comment>
<name>A0A7X3MLC7_9FIRM</name>
<proteinExistence type="inferred from homology"/>
<dbReference type="PANTHER" id="PTHR38432:SF1">
    <property type="entry name" value="TELA-LIKE PROTEIN SAOUHSC_01408"/>
    <property type="match status" value="1"/>
</dbReference>
<keyword evidence="3" id="KW-1185">Reference proteome</keyword>
<reference evidence="2 3" key="1">
    <citation type="submission" date="2019-12" db="EMBL/GenBank/DDBJ databases">
        <title>Sporaefaciens musculi gen. nov., sp. nov., a novel bacterium isolated from the caecum of an obese mouse.</title>
        <authorList>
            <person name="Rasmussen T.S."/>
            <person name="Streidl T."/>
            <person name="Hitch T.C.A."/>
            <person name="Wortmann E."/>
            <person name="Deptula P."/>
            <person name="Hansen M."/>
            <person name="Nielsen D.S."/>
            <person name="Clavel T."/>
            <person name="Vogensen F.K."/>
        </authorList>
    </citation>
    <scope>NUCLEOTIDE SEQUENCE [LARGE SCALE GENOMIC DNA]</scope>
    <source>
        <strain evidence="2 3">WCA-9-b2</strain>
    </source>
</reference>
<evidence type="ECO:0000313" key="3">
    <source>
        <dbReference type="Proteomes" id="UP000460412"/>
    </source>
</evidence>
<protein>
    <submittedName>
        <fullName evidence="2">Toxic anion resistance protein</fullName>
    </submittedName>
</protein>
<dbReference type="InterPro" id="IPR008863">
    <property type="entry name" value="Toxic_anion-R_TelA"/>
</dbReference>
<sequence>MSGFSLDLPNTKESAGGFSLDLPDTEAIKKEVVAELKPTPEEKTAITNVVKDKADQIMAVDLDSLSQRREFVQVVETFGSDLVRQSQAKNSILQKRMGDFSRAGGESGEVAKGLEELSIKMRDLDPSGLDFTKTGVLGKVFNPIRRYFERFKTADAEIAGIVKTLEKGRTVLKNDNTTLEIEQASMRELTKQLTQKIELGSQLDSYLANAVENAKISGDSEERIKFVEEEIIFPLRQRLMDFQQLLVVNQQGIIAMEVIRKNNLELIRAVDRAQTVTVAALRVAVTVAGALYNQKIVLEKVQMLNATTNNMISATSRMLKEQGTAIQREAVEASISPDTLKQAFADTLSALDDISTYKEKALPQMAQTIQDFRTIADEGERQLTRLEKGKSIGF</sequence>
<dbReference type="RefSeq" id="WP_159755281.1">
    <property type="nucleotide sequence ID" value="NZ_WUQX01000001.1"/>
</dbReference>
<gene>
    <name evidence="2" type="ORF">GN277_25275</name>
</gene>
<accession>A0A7X3MLC7</accession>
<dbReference type="EMBL" id="WUQX01000001">
    <property type="protein sequence ID" value="MXP78531.1"/>
    <property type="molecule type" value="Genomic_DNA"/>
</dbReference>
<comment type="similarity">
    <text evidence="1">Belongs to the TelA family.</text>
</comment>
<evidence type="ECO:0000313" key="2">
    <source>
        <dbReference type="EMBL" id="MXP78531.1"/>
    </source>
</evidence>